<reference evidence="3 6" key="3">
    <citation type="journal article" date="2020" name="Microbiome">
        <title>Single-cell genomics of uncultured bacteria reveals dietary fiber responders in the mouse gut microbiota.</title>
        <authorList>
            <person name="Chijiiwa R."/>
            <person name="Hosokawa M."/>
            <person name="Kogawa M."/>
            <person name="Nishikawa Y."/>
            <person name="Ide K."/>
            <person name="Sakanashi C."/>
            <person name="Takahashi K."/>
            <person name="Takeyama H."/>
        </authorList>
    </citation>
    <scope>NUCLEOTIDE SEQUENCE [LARGE SCALE GENOMIC DNA]</scope>
    <source>
        <strain evidence="3">IMSAGC_017</strain>
    </source>
</reference>
<dbReference type="Pfam" id="PF04073">
    <property type="entry name" value="tRNA_edit"/>
    <property type="match status" value="1"/>
</dbReference>
<organism evidence="4 5">
    <name type="scientific">Thomasclavelia cocleata</name>
    <dbReference type="NCBI Taxonomy" id="69824"/>
    <lineage>
        <taxon>Bacteria</taxon>
        <taxon>Bacillati</taxon>
        <taxon>Bacillota</taxon>
        <taxon>Erysipelotrichia</taxon>
        <taxon>Erysipelotrichales</taxon>
        <taxon>Coprobacillaceae</taxon>
        <taxon>Thomasclavelia</taxon>
    </lineage>
</organism>
<evidence type="ECO:0000313" key="4">
    <source>
        <dbReference type="EMBL" id="SET40678.1"/>
    </source>
</evidence>
<dbReference type="PANTHER" id="PTHR31423">
    <property type="entry name" value="YBAK DOMAIN-CONTAINING PROTEIN"/>
    <property type="match status" value="1"/>
</dbReference>
<reference evidence="4" key="2">
    <citation type="submission" date="2016-10" db="EMBL/GenBank/DDBJ databases">
        <authorList>
            <person name="de Groot N.N."/>
        </authorList>
    </citation>
    <scope>NUCLEOTIDE SEQUENCE [LARGE SCALE GENOMIC DNA]</scope>
    <source>
        <strain evidence="4">DSM 1551</strain>
    </source>
</reference>
<dbReference type="AlphaFoldDB" id="A0A1I0E759"/>
<dbReference type="Gene3D" id="3.90.960.10">
    <property type="entry name" value="YbaK/aminoacyl-tRNA synthetase-associated domain"/>
    <property type="match status" value="1"/>
</dbReference>
<evidence type="ECO:0000259" key="2">
    <source>
        <dbReference type="Pfam" id="PF04073"/>
    </source>
</evidence>
<evidence type="ECO:0000313" key="6">
    <source>
        <dbReference type="Proteomes" id="UP000490821"/>
    </source>
</evidence>
<dbReference type="InterPro" id="IPR007214">
    <property type="entry name" value="YbaK/aa-tRNA-synth-assoc-dom"/>
</dbReference>
<gene>
    <name evidence="3" type="primary">proX</name>
    <name evidence="3" type="ORF">IMSAGC017_00091</name>
    <name evidence="4" type="ORF">SAMN04489758_10983</name>
</gene>
<evidence type="ECO:0000313" key="3">
    <source>
        <dbReference type="EMBL" id="GFI40060.1"/>
    </source>
</evidence>
<reference evidence="5" key="1">
    <citation type="submission" date="2016-10" db="EMBL/GenBank/DDBJ databases">
        <authorList>
            <person name="Varghese N."/>
            <person name="Submissions S."/>
        </authorList>
    </citation>
    <scope>NUCLEOTIDE SEQUENCE [LARGE SCALE GENOMIC DNA]</scope>
    <source>
        <strain evidence="5">DSM 1551</strain>
    </source>
</reference>
<comment type="similarity">
    <text evidence="1">Belongs to the PRORSD1 family.</text>
</comment>
<dbReference type="PANTHER" id="PTHR31423:SF3">
    <property type="entry name" value="PROLYL-TRNA SYNTHETASE ASSOCIATED DOMAIN-CONTAINING PROTEIN 1-RELATED"/>
    <property type="match status" value="1"/>
</dbReference>
<dbReference type="OrthoDB" id="9798587at2"/>
<dbReference type="EMBL" id="FOIN01000009">
    <property type="protein sequence ID" value="SET40678.1"/>
    <property type="molecule type" value="Genomic_DNA"/>
</dbReference>
<proteinExistence type="inferred from homology"/>
<dbReference type="InterPro" id="IPR036754">
    <property type="entry name" value="YbaK/aa-tRNA-synt-asso_dom_sf"/>
</dbReference>
<keyword evidence="5" id="KW-1185">Reference proteome</keyword>
<accession>A0A1I0E759</accession>
<sequence length="153" mass="17408">MDIYKYLSNLKIDYVKMEHKPVSTVKEALFIEETMNGEGVKNLFLKNANHNYYLYVIKSNKRADLKALANYLNSGKLYFGNEVELNKYLGLKPGAVSLLGIINDSGKVKIIIDSDLVGKRLLMHPNINTVTLSIAYNNVLKIIEDCKNDYIIF</sequence>
<feature type="domain" description="YbaK/aminoacyl-tRNA synthetase-associated" evidence="2">
    <location>
        <begin position="19"/>
        <end position="141"/>
    </location>
</feature>
<evidence type="ECO:0000256" key="1">
    <source>
        <dbReference type="ARBA" id="ARBA00010201"/>
    </source>
</evidence>
<dbReference type="GeneID" id="78288165"/>
<dbReference type="InterPro" id="IPR040285">
    <property type="entry name" value="ProX/PRXD1"/>
</dbReference>
<name>A0A1I0E759_9FIRM</name>
<dbReference type="SUPFAM" id="SSF55826">
    <property type="entry name" value="YbaK/ProRS associated domain"/>
    <property type="match status" value="1"/>
</dbReference>
<evidence type="ECO:0000313" key="5">
    <source>
        <dbReference type="Proteomes" id="UP000198558"/>
    </source>
</evidence>
<dbReference type="Proteomes" id="UP000490821">
    <property type="component" value="Unassembled WGS sequence"/>
</dbReference>
<dbReference type="RefSeq" id="WP_092353395.1">
    <property type="nucleotide sequence ID" value="NZ_BLMI01000017.1"/>
</dbReference>
<protein>
    <submittedName>
        <fullName evidence="4">Ala-tRNA(Pro) deacylase</fullName>
    </submittedName>
    <submittedName>
        <fullName evidence="3">Prolyl-tRNA editing protein ProX</fullName>
    </submittedName>
</protein>
<dbReference type="Proteomes" id="UP000198558">
    <property type="component" value="Unassembled WGS sequence"/>
</dbReference>
<dbReference type="EMBL" id="BLMI01000017">
    <property type="protein sequence ID" value="GFI40060.1"/>
    <property type="molecule type" value="Genomic_DNA"/>
</dbReference>
<dbReference type="GO" id="GO:0002161">
    <property type="term" value="F:aminoacyl-tRNA deacylase activity"/>
    <property type="evidence" value="ECO:0007669"/>
    <property type="project" value="InterPro"/>
</dbReference>